<dbReference type="PROSITE" id="PS51078">
    <property type="entry name" value="ICLR_ED"/>
    <property type="match status" value="1"/>
</dbReference>
<dbReference type="GO" id="GO:0003677">
    <property type="term" value="F:DNA binding"/>
    <property type="evidence" value="ECO:0007669"/>
    <property type="project" value="UniProtKB-KW"/>
</dbReference>
<reference evidence="6 7" key="1">
    <citation type="submission" date="2018-11" db="EMBL/GenBank/DDBJ databases">
        <title>YIM 102482-1 draft genome.</title>
        <authorList>
            <person name="Li G."/>
            <person name="Jiang Y."/>
        </authorList>
    </citation>
    <scope>NUCLEOTIDE SEQUENCE [LARGE SCALE GENOMIC DNA]</scope>
    <source>
        <strain evidence="6 7">YIM 102482-1</strain>
    </source>
</reference>
<dbReference type="SUPFAM" id="SSF55781">
    <property type="entry name" value="GAF domain-like"/>
    <property type="match status" value="1"/>
</dbReference>
<evidence type="ECO:0000256" key="1">
    <source>
        <dbReference type="ARBA" id="ARBA00023015"/>
    </source>
</evidence>
<dbReference type="InterPro" id="IPR029016">
    <property type="entry name" value="GAF-like_dom_sf"/>
</dbReference>
<dbReference type="SUPFAM" id="SSF46785">
    <property type="entry name" value="Winged helix' DNA-binding domain"/>
    <property type="match status" value="1"/>
</dbReference>
<feature type="domain" description="IclR-ED" evidence="5">
    <location>
        <begin position="70"/>
        <end position="249"/>
    </location>
</feature>
<evidence type="ECO:0000313" key="7">
    <source>
        <dbReference type="Proteomes" id="UP000274391"/>
    </source>
</evidence>
<feature type="domain" description="HTH iclR-type" evidence="4">
    <location>
        <begin position="8"/>
        <end position="69"/>
    </location>
</feature>
<dbReference type="Gene3D" id="1.10.10.10">
    <property type="entry name" value="Winged helix-like DNA-binding domain superfamily/Winged helix DNA-binding domain"/>
    <property type="match status" value="1"/>
</dbReference>
<evidence type="ECO:0000313" key="6">
    <source>
        <dbReference type="EMBL" id="RRJ88276.1"/>
    </source>
</evidence>
<dbReference type="EMBL" id="RQVS01000002">
    <property type="protein sequence ID" value="RRJ88276.1"/>
    <property type="molecule type" value="Genomic_DNA"/>
</dbReference>
<evidence type="ECO:0000259" key="5">
    <source>
        <dbReference type="PROSITE" id="PS51078"/>
    </source>
</evidence>
<keyword evidence="2" id="KW-0238">DNA-binding</keyword>
<comment type="caution">
    <text evidence="6">The sequence shown here is derived from an EMBL/GenBank/DDBJ whole genome shotgun (WGS) entry which is preliminary data.</text>
</comment>
<dbReference type="PANTHER" id="PTHR30136:SF24">
    <property type="entry name" value="HTH-TYPE TRANSCRIPTIONAL REPRESSOR ALLR"/>
    <property type="match status" value="1"/>
</dbReference>
<dbReference type="PANTHER" id="PTHR30136">
    <property type="entry name" value="HELIX-TURN-HELIX TRANSCRIPTIONAL REGULATOR, ICLR FAMILY"/>
    <property type="match status" value="1"/>
</dbReference>
<dbReference type="InterPro" id="IPR014757">
    <property type="entry name" value="Tscrpt_reg_IclR_C"/>
</dbReference>
<evidence type="ECO:0000256" key="3">
    <source>
        <dbReference type="ARBA" id="ARBA00023163"/>
    </source>
</evidence>
<dbReference type="InterPro" id="IPR036388">
    <property type="entry name" value="WH-like_DNA-bd_sf"/>
</dbReference>
<dbReference type="GO" id="GO:0003700">
    <property type="term" value="F:DNA-binding transcription factor activity"/>
    <property type="evidence" value="ECO:0007669"/>
    <property type="project" value="TreeGrafter"/>
</dbReference>
<dbReference type="AlphaFoldDB" id="A0A3P3W2X0"/>
<keyword evidence="3" id="KW-0804">Transcription</keyword>
<dbReference type="InterPro" id="IPR050707">
    <property type="entry name" value="HTH_MetabolicPath_Reg"/>
</dbReference>
<dbReference type="GO" id="GO:0045892">
    <property type="term" value="P:negative regulation of DNA-templated transcription"/>
    <property type="evidence" value="ECO:0007669"/>
    <property type="project" value="TreeGrafter"/>
</dbReference>
<evidence type="ECO:0000259" key="4">
    <source>
        <dbReference type="PROSITE" id="PS51077"/>
    </source>
</evidence>
<dbReference type="InterPro" id="IPR036390">
    <property type="entry name" value="WH_DNA-bd_sf"/>
</dbReference>
<proteinExistence type="predicted"/>
<evidence type="ECO:0000256" key="2">
    <source>
        <dbReference type="ARBA" id="ARBA00023125"/>
    </source>
</evidence>
<sequence length="255" mass="27358">MANSASGDSMLDRLVRVLESFDTGRPTQTIADLARRADLPLSTAYRFVGELVERGLLERDESGEVRIGMHLWELTTRGSRALELRRLALPSMGRVQARLREHTQLAVLEGDSALFIERLSGASSGANITRVAGRLPLHASSSGLVLLAYAPAEVRERILAGPLLPVADETITDPDQLRRTLAHVRERGHVRALGSIEHHSLGIAVPVDDGSGRVIAALSAVLPREYPNPDAALAVLVRGAKEITAAIAGREGVAN</sequence>
<dbReference type="SMART" id="SM00346">
    <property type="entry name" value="HTH_ICLR"/>
    <property type="match status" value="1"/>
</dbReference>
<dbReference type="Gene3D" id="3.30.450.40">
    <property type="match status" value="1"/>
</dbReference>
<dbReference type="OrthoDB" id="4068713at2"/>
<dbReference type="Pfam" id="PF01614">
    <property type="entry name" value="IclR_C"/>
    <property type="match status" value="1"/>
</dbReference>
<dbReference type="PROSITE" id="PS51077">
    <property type="entry name" value="HTH_ICLR"/>
    <property type="match status" value="1"/>
</dbReference>
<gene>
    <name evidence="6" type="ORF">EG850_02205</name>
</gene>
<dbReference type="Proteomes" id="UP000274391">
    <property type="component" value="Unassembled WGS sequence"/>
</dbReference>
<protein>
    <submittedName>
        <fullName evidence="6">IclR family transcriptional regulator</fullName>
    </submittedName>
</protein>
<accession>A0A3P3W2X0</accession>
<dbReference type="RefSeq" id="WP_124969400.1">
    <property type="nucleotide sequence ID" value="NZ_RQVS01000002.1"/>
</dbReference>
<keyword evidence="1" id="KW-0805">Transcription regulation</keyword>
<name>A0A3P3W2X0_9MICO</name>
<organism evidence="6 7">
    <name type="scientific">Gulosibacter macacae</name>
    <dbReference type="NCBI Taxonomy" id="2488791"/>
    <lineage>
        <taxon>Bacteria</taxon>
        <taxon>Bacillati</taxon>
        <taxon>Actinomycetota</taxon>
        <taxon>Actinomycetes</taxon>
        <taxon>Micrococcales</taxon>
        <taxon>Microbacteriaceae</taxon>
        <taxon>Gulosibacter</taxon>
    </lineage>
</organism>
<dbReference type="InterPro" id="IPR005471">
    <property type="entry name" value="Tscrpt_reg_IclR_N"/>
</dbReference>
<keyword evidence="7" id="KW-1185">Reference proteome</keyword>
<dbReference type="Pfam" id="PF09339">
    <property type="entry name" value="HTH_IclR"/>
    <property type="match status" value="1"/>
</dbReference>